<feature type="chain" id="PRO_5046273391" evidence="1">
    <location>
        <begin position="30"/>
        <end position="258"/>
    </location>
</feature>
<sequence>MRFLKTPVLLTVAAATTAATAFVASPATAAAECEITDVPTTVVIGTGTTLNSLVPTTDCPEGSPVEFSFTAGWPEGVPYNWQGDSASMVTYVGAARPLHREDGQYPFEIRPVAGNIAAGQPFRASWSAFVDTGRENWKDGEPTLDHEGTLTALRATQFTAVSASATTVAAGEQVTFEPTVQRADWDTRSWKTFDAGWTAYDIQFRAEGADGWTTVKEKTGGFVELYVNPETSGDYRLKYRGDVVSAPSYSEPIGITVS</sequence>
<accession>A0ABT9NZX4</accession>
<evidence type="ECO:0000313" key="3">
    <source>
        <dbReference type="Proteomes" id="UP001235712"/>
    </source>
</evidence>
<gene>
    <name evidence="2" type="ORF">J2S57_001734</name>
</gene>
<dbReference type="EMBL" id="JAUSQZ010000001">
    <property type="protein sequence ID" value="MDP9825985.1"/>
    <property type="molecule type" value="Genomic_DNA"/>
</dbReference>
<dbReference type="Proteomes" id="UP001235712">
    <property type="component" value="Unassembled WGS sequence"/>
</dbReference>
<organism evidence="2 3">
    <name type="scientific">Kineosporia succinea</name>
    <dbReference type="NCBI Taxonomy" id="84632"/>
    <lineage>
        <taxon>Bacteria</taxon>
        <taxon>Bacillati</taxon>
        <taxon>Actinomycetota</taxon>
        <taxon>Actinomycetes</taxon>
        <taxon>Kineosporiales</taxon>
        <taxon>Kineosporiaceae</taxon>
        <taxon>Kineosporia</taxon>
    </lineage>
</organism>
<feature type="signal peptide" evidence="1">
    <location>
        <begin position="1"/>
        <end position="29"/>
    </location>
</feature>
<comment type="caution">
    <text evidence="2">The sequence shown here is derived from an EMBL/GenBank/DDBJ whole genome shotgun (WGS) entry which is preliminary data.</text>
</comment>
<keyword evidence="1" id="KW-0732">Signal</keyword>
<proteinExistence type="predicted"/>
<keyword evidence="3" id="KW-1185">Reference proteome</keyword>
<name>A0ABT9NZX4_9ACTN</name>
<evidence type="ECO:0000256" key="1">
    <source>
        <dbReference type="SAM" id="SignalP"/>
    </source>
</evidence>
<protein>
    <submittedName>
        <fullName evidence="2">Uncharacterized protein</fullName>
    </submittedName>
</protein>
<reference evidence="2 3" key="1">
    <citation type="submission" date="2023-07" db="EMBL/GenBank/DDBJ databases">
        <title>Sequencing the genomes of 1000 actinobacteria strains.</title>
        <authorList>
            <person name="Klenk H.-P."/>
        </authorList>
    </citation>
    <scope>NUCLEOTIDE SEQUENCE [LARGE SCALE GENOMIC DNA]</scope>
    <source>
        <strain evidence="2 3">DSM 44388</strain>
    </source>
</reference>
<evidence type="ECO:0000313" key="2">
    <source>
        <dbReference type="EMBL" id="MDP9825985.1"/>
    </source>
</evidence>
<dbReference type="RefSeq" id="WP_307240333.1">
    <property type="nucleotide sequence ID" value="NZ_JAUSQZ010000001.1"/>
</dbReference>